<dbReference type="EMBL" id="BMAT01001398">
    <property type="protein sequence ID" value="GFR84673.1"/>
    <property type="molecule type" value="Genomic_DNA"/>
</dbReference>
<evidence type="ECO:0000256" key="4">
    <source>
        <dbReference type="ARBA" id="ARBA00023040"/>
    </source>
</evidence>
<comment type="caution">
    <text evidence="12">The sequence shown here is derived from an EMBL/GenBank/DDBJ whole genome shotgun (WGS) entry which is preliminary data.</text>
</comment>
<keyword evidence="3 10" id="KW-1133">Transmembrane helix</keyword>
<evidence type="ECO:0000259" key="11">
    <source>
        <dbReference type="PROSITE" id="PS50262"/>
    </source>
</evidence>
<dbReference type="PROSITE" id="PS50262">
    <property type="entry name" value="G_PROTEIN_RECEP_F1_2"/>
    <property type="match status" value="1"/>
</dbReference>
<keyword evidence="7 8" id="KW-0807">Transducer</keyword>
<evidence type="ECO:0000256" key="1">
    <source>
        <dbReference type="ARBA" id="ARBA00004141"/>
    </source>
</evidence>
<evidence type="ECO:0000256" key="9">
    <source>
        <dbReference type="SAM" id="MobiDB-lite"/>
    </source>
</evidence>
<evidence type="ECO:0000256" key="6">
    <source>
        <dbReference type="ARBA" id="ARBA00023170"/>
    </source>
</evidence>
<feature type="domain" description="G-protein coupled receptors family 1 profile" evidence="11">
    <location>
        <begin position="47"/>
        <end position="304"/>
    </location>
</feature>
<sequence length="673" mass="77062">MDARDAVVDNSTPLAPQTMLTRHEGPSLQTILLMIMLSVFAFVGSVGNGMVVFVFQRVRDKSTAQLFIVFMAMIDLFTCMIIIPMTAFAEYTEYRIKSDLLCKIYHFLITSKVPLSLFVMVAIAVDRYMCICRPLQRAITRTKAKVIIAALVLLAFTLGAFSVLFHGMYQAFYMLDLKKIDQEAGTNFSHSPPFFSSRDILFTLHMKNYSFPDCAEAFPPEDVMSASNMRVMCELQSLPQLRQMVNVEVCDRSFIHLSEDMFLLYQNAYNCIFPLCLILVLILYSFIYRFMCKRRARKLREKLILCSYVNGDGTFENTHLASTPPDIDRHEGDRPLKECLVLDTTDKHTHLTSNEIAKPTSISQIVCLEEDNGTEKHLLGGKTTGENKSVLSTPVPGQTSSLIQPMIPLNHPEAARKLSRSELLVSDAEVKYGYNLMTDQTHTLKTLSSQSLTLNSFSSTPDINKPGHDTTELYHPIDDIYLLQPLHPHTNNNNSMDRSLISETIDSHDFASETNSGKYDLFNEENGSHSDVNSPRRSSHCHPKQKYQWHKNRDSMRRHKGKGRGERQPRAQRDDSSRRRSPHSLEAERLSNENRRANVRTALMLFTVTIMFIVAYTPGWMMTMRFVPHNKLVFFVYFSYNVANPFIYAFMNHVFKRFMCRVLTCKNSHQSRI</sequence>
<feature type="transmembrane region" description="Helical" evidence="10">
    <location>
        <begin position="67"/>
        <end position="89"/>
    </location>
</feature>
<organism evidence="12 13">
    <name type="scientific">Elysia marginata</name>
    <dbReference type="NCBI Taxonomy" id="1093978"/>
    <lineage>
        <taxon>Eukaryota</taxon>
        <taxon>Metazoa</taxon>
        <taxon>Spiralia</taxon>
        <taxon>Lophotrochozoa</taxon>
        <taxon>Mollusca</taxon>
        <taxon>Gastropoda</taxon>
        <taxon>Heterobranchia</taxon>
        <taxon>Euthyneura</taxon>
        <taxon>Panpulmonata</taxon>
        <taxon>Sacoglossa</taxon>
        <taxon>Placobranchoidea</taxon>
        <taxon>Plakobranchidae</taxon>
        <taxon>Elysia</taxon>
    </lineage>
</organism>
<evidence type="ECO:0000256" key="7">
    <source>
        <dbReference type="ARBA" id="ARBA00023224"/>
    </source>
</evidence>
<feature type="compositionally biased region" description="Basic residues" evidence="9">
    <location>
        <begin position="537"/>
        <end position="562"/>
    </location>
</feature>
<evidence type="ECO:0000256" key="2">
    <source>
        <dbReference type="ARBA" id="ARBA00022692"/>
    </source>
</evidence>
<dbReference type="GO" id="GO:0004930">
    <property type="term" value="F:G protein-coupled receptor activity"/>
    <property type="evidence" value="ECO:0007669"/>
    <property type="project" value="UniProtKB-KW"/>
</dbReference>
<dbReference type="AlphaFoldDB" id="A0AAV4GGP0"/>
<gene>
    <name evidence="12" type="ORF">ElyMa_000677400</name>
</gene>
<keyword evidence="4 8" id="KW-0297">G-protein coupled receptor</keyword>
<dbReference type="Proteomes" id="UP000762676">
    <property type="component" value="Unassembled WGS sequence"/>
</dbReference>
<comment type="subcellular location">
    <subcellularLocation>
        <location evidence="1">Membrane</location>
        <topology evidence="1">Multi-pass membrane protein</topology>
    </subcellularLocation>
</comment>
<dbReference type="GO" id="GO:0016020">
    <property type="term" value="C:membrane"/>
    <property type="evidence" value="ECO:0007669"/>
    <property type="project" value="UniProtKB-SubCell"/>
</dbReference>
<name>A0AAV4GGP0_9GAST</name>
<dbReference type="SUPFAM" id="SSF81321">
    <property type="entry name" value="Family A G protein-coupled receptor-like"/>
    <property type="match status" value="1"/>
</dbReference>
<keyword evidence="13" id="KW-1185">Reference proteome</keyword>
<keyword evidence="2 8" id="KW-0812">Transmembrane</keyword>
<feature type="transmembrane region" description="Helical" evidence="10">
    <location>
        <begin position="104"/>
        <end position="125"/>
    </location>
</feature>
<dbReference type="PROSITE" id="PS00237">
    <property type="entry name" value="G_PROTEIN_RECEP_F1_1"/>
    <property type="match status" value="1"/>
</dbReference>
<keyword evidence="6 8" id="KW-0675">Receptor</keyword>
<feature type="transmembrane region" description="Helical" evidence="10">
    <location>
        <begin position="146"/>
        <end position="169"/>
    </location>
</feature>
<evidence type="ECO:0000256" key="8">
    <source>
        <dbReference type="RuleBase" id="RU000688"/>
    </source>
</evidence>
<dbReference type="Gene3D" id="1.20.1070.10">
    <property type="entry name" value="Rhodopsin 7-helix transmembrane proteins"/>
    <property type="match status" value="2"/>
</dbReference>
<feature type="transmembrane region" description="Helical" evidence="10">
    <location>
        <begin position="632"/>
        <end position="651"/>
    </location>
</feature>
<dbReference type="PANTHER" id="PTHR24238:SF47">
    <property type="entry name" value="ECDYSTEROIDS_DOPAMINE RECEPTOR-RELATED"/>
    <property type="match status" value="1"/>
</dbReference>
<evidence type="ECO:0000256" key="3">
    <source>
        <dbReference type="ARBA" id="ARBA00022989"/>
    </source>
</evidence>
<dbReference type="Pfam" id="PF00001">
    <property type="entry name" value="7tm_1"/>
    <property type="match status" value="1"/>
</dbReference>
<evidence type="ECO:0000313" key="13">
    <source>
        <dbReference type="Proteomes" id="UP000762676"/>
    </source>
</evidence>
<protein>
    <submittedName>
        <fullName evidence="12">Cholecystokinin receptor type A</fullName>
    </submittedName>
</protein>
<dbReference type="PANTHER" id="PTHR24238">
    <property type="entry name" value="G-PROTEIN COUPLED RECEPTOR"/>
    <property type="match status" value="1"/>
</dbReference>
<feature type="transmembrane region" description="Helical" evidence="10">
    <location>
        <begin position="599"/>
        <end position="620"/>
    </location>
</feature>
<dbReference type="InterPro" id="IPR000276">
    <property type="entry name" value="GPCR_Rhodpsn"/>
</dbReference>
<accession>A0AAV4GGP0</accession>
<feature type="region of interest" description="Disordered" evidence="9">
    <location>
        <begin position="516"/>
        <end position="592"/>
    </location>
</feature>
<evidence type="ECO:0000256" key="10">
    <source>
        <dbReference type="SAM" id="Phobius"/>
    </source>
</evidence>
<evidence type="ECO:0000313" key="12">
    <source>
        <dbReference type="EMBL" id="GFR84673.1"/>
    </source>
</evidence>
<comment type="similarity">
    <text evidence="8">Belongs to the G-protein coupled receptor 1 family.</text>
</comment>
<reference evidence="12 13" key="1">
    <citation type="journal article" date="2021" name="Elife">
        <title>Chloroplast acquisition without the gene transfer in kleptoplastic sea slugs, Plakobranchus ocellatus.</title>
        <authorList>
            <person name="Maeda T."/>
            <person name="Takahashi S."/>
            <person name="Yoshida T."/>
            <person name="Shimamura S."/>
            <person name="Takaki Y."/>
            <person name="Nagai Y."/>
            <person name="Toyoda A."/>
            <person name="Suzuki Y."/>
            <person name="Arimoto A."/>
            <person name="Ishii H."/>
            <person name="Satoh N."/>
            <person name="Nishiyama T."/>
            <person name="Hasebe M."/>
            <person name="Maruyama T."/>
            <person name="Minagawa J."/>
            <person name="Obokata J."/>
            <person name="Shigenobu S."/>
        </authorList>
    </citation>
    <scope>NUCLEOTIDE SEQUENCE [LARGE SCALE GENOMIC DNA]</scope>
</reference>
<feature type="transmembrane region" description="Helical" evidence="10">
    <location>
        <begin position="267"/>
        <end position="290"/>
    </location>
</feature>
<dbReference type="InterPro" id="IPR017452">
    <property type="entry name" value="GPCR_Rhodpsn_7TM"/>
</dbReference>
<proteinExistence type="inferred from homology"/>
<evidence type="ECO:0000256" key="5">
    <source>
        <dbReference type="ARBA" id="ARBA00023136"/>
    </source>
</evidence>
<dbReference type="CDD" id="cd00637">
    <property type="entry name" value="7tm_classA_rhodopsin-like"/>
    <property type="match status" value="2"/>
</dbReference>
<dbReference type="PRINTS" id="PR00237">
    <property type="entry name" value="GPCRRHODOPSN"/>
</dbReference>
<feature type="compositionally biased region" description="Basic and acidic residues" evidence="9">
    <location>
        <begin position="563"/>
        <end position="592"/>
    </location>
</feature>
<keyword evidence="5 10" id="KW-0472">Membrane</keyword>
<feature type="transmembrane region" description="Helical" evidence="10">
    <location>
        <begin position="31"/>
        <end position="55"/>
    </location>
</feature>